<feature type="transmembrane region" description="Helical" evidence="7">
    <location>
        <begin position="587"/>
        <end position="606"/>
    </location>
</feature>
<dbReference type="InterPro" id="IPR021134">
    <property type="entry name" value="Bestrophin-like"/>
</dbReference>
<dbReference type="EMBL" id="OA885743">
    <property type="protein sequence ID" value="CAD7282314.1"/>
    <property type="molecule type" value="Genomic_DNA"/>
</dbReference>
<dbReference type="InterPro" id="IPR000615">
    <property type="entry name" value="Bestrophin"/>
</dbReference>
<feature type="compositionally biased region" description="Polar residues" evidence="6">
    <location>
        <begin position="914"/>
        <end position="930"/>
    </location>
</feature>
<dbReference type="AlphaFoldDB" id="A0A7R9BVF1"/>
<evidence type="ECO:0000256" key="5">
    <source>
        <dbReference type="ARBA" id="ARBA00034769"/>
    </source>
</evidence>
<dbReference type="GO" id="GO:0005254">
    <property type="term" value="F:chloride channel activity"/>
    <property type="evidence" value="ECO:0007669"/>
    <property type="project" value="InterPro"/>
</dbReference>
<evidence type="ECO:0000256" key="3">
    <source>
        <dbReference type="ARBA" id="ARBA00022989"/>
    </source>
</evidence>
<dbReference type="EMBL" id="CAJPEX010003706">
    <property type="protein sequence ID" value="CAG0922466.1"/>
    <property type="molecule type" value="Genomic_DNA"/>
</dbReference>
<feature type="transmembrane region" description="Helical" evidence="7">
    <location>
        <begin position="237"/>
        <end position="256"/>
    </location>
</feature>
<dbReference type="Pfam" id="PF01062">
    <property type="entry name" value="Bestrophin"/>
    <property type="match status" value="2"/>
</dbReference>
<protein>
    <recommendedName>
        <fullName evidence="10">Bestrophin homolog</fullName>
    </recommendedName>
</protein>
<evidence type="ECO:0000256" key="6">
    <source>
        <dbReference type="SAM" id="MobiDB-lite"/>
    </source>
</evidence>
<gene>
    <name evidence="8" type="ORF">NMOB1V02_LOCUS9943</name>
</gene>
<keyword evidence="9" id="KW-1185">Reference proteome</keyword>
<dbReference type="PANTHER" id="PTHR10736">
    <property type="entry name" value="BESTROPHIN"/>
    <property type="match status" value="1"/>
</dbReference>
<feature type="region of interest" description="Disordered" evidence="6">
    <location>
        <begin position="912"/>
        <end position="948"/>
    </location>
</feature>
<organism evidence="8">
    <name type="scientific">Notodromas monacha</name>
    <dbReference type="NCBI Taxonomy" id="399045"/>
    <lineage>
        <taxon>Eukaryota</taxon>
        <taxon>Metazoa</taxon>
        <taxon>Ecdysozoa</taxon>
        <taxon>Arthropoda</taxon>
        <taxon>Crustacea</taxon>
        <taxon>Oligostraca</taxon>
        <taxon>Ostracoda</taxon>
        <taxon>Podocopa</taxon>
        <taxon>Podocopida</taxon>
        <taxon>Cypridocopina</taxon>
        <taxon>Cypridoidea</taxon>
        <taxon>Cyprididae</taxon>
        <taxon>Notodromas</taxon>
    </lineage>
</organism>
<evidence type="ECO:0000313" key="8">
    <source>
        <dbReference type="EMBL" id="CAD7282314.1"/>
    </source>
</evidence>
<reference evidence="8" key="1">
    <citation type="submission" date="2020-11" db="EMBL/GenBank/DDBJ databases">
        <authorList>
            <person name="Tran Van P."/>
        </authorList>
    </citation>
    <scope>NUCLEOTIDE SEQUENCE</scope>
</reference>
<evidence type="ECO:0000256" key="1">
    <source>
        <dbReference type="ARBA" id="ARBA00004370"/>
    </source>
</evidence>
<feature type="compositionally biased region" description="Basic and acidic residues" evidence="6">
    <location>
        <begin position="779"/>
        <end position="796"/>
    </location>
</feature>
<evidence type="ECO:0000256" key="2">
    <source>
        <dbReference type="ARBA" id="ARBA00022692"/>
    </source>
</evidence>
<feature type="compositionally biased region" description="Basic and acidic residues" evidence="6">
    <location>
        <begin position="938"/>
        <end position="948"/>
    </location>
</feature>
<keyword evidence="3 7" id="KW-1133">Transmembrane helix</keyword>
<name>A0A7R9BVF1_9CRUS</name>
<sequence length="948" mass="109929">MTVVYAHKLATASGFGRGFLNLLFLWKGSVYKLVWRNLLVWLTLYYAISFWYRFGMASDEKRVFEFLCRYCEKYSSLIPLSFVLGFYVNLVVNRWWQMWDALPWPDNIAMFVTTSIQGQDERARLMRRTILRYVNLASVHSMAMFSPRVRKRFPTLDHFVSAGLLTEDERQILDVMSKQVKKLYFVPLVWAATIITKARNEGKIKSDFQWKSCLDHIVEFRQRCGRSLHIDIINVPLVYSQVVTLAVYTFFLACLLGRQFIQNDKYVMDLYFPIFTVLQFVFYLGWLKVAETLVNPYGEDDDDFELNWMIDRHLKTSYMIVDEMNEQFPDLVKDPYWEDVIPQDLPHTEESQEAEEGRETPDLLGSMLDVPSSFEWRGSVYKLVWKSLLVWLTVFYALGLWYRFGMDDDEKKIFEYICKYCDKASSLIPLSFVLGFYVKHVLDRWWAMWEALPTPDNIALFVTTSIQGQDEQSRLLRRTIMRYVNLASVYSMVMFSPRVRKRFPTMHHFVAAGLLNEDERRILDQMSEKMTKLYYVPLIWAATILTKARSENKIKSDSQWKGGIDHILLFREKCGRSLLIDTINTPLVYTQVVTLATYMFLLACLLGRQFTDGEKNSIDLYIPIFTILQIIVYLGWLKVAETLLNPYGEDDDDFELNWLIERNLKTSYMIVDEMNDDYPDLVKDPYWEQVIPPNLPHTLESEAAEEHRPSPPDLLGSMLDVPSSANTPAPSPEPKSPGFRRRNSASSHLRSIRDKLSFRRKPRNKDSESEAPEGCDSPCWKREEKLPRLEVEDTSVRRASSSPSVHEISEDPDSPNISNPPKRAQSLFDRIKLKSTKSLISTAKKFRVQDSGEHRNSTKHNKYAAYADEGVDILPSVEEAPALAEAAAEILNLQQKQKAQKRAEVKISIETVPDNWSPSDSHDTLQTSGRGTMESLTDDDKPTESCKM</sequence>
<feature type="transmembrane region" description="Helical" evidence="7">
    <location>
        <begin position="6"/>
        <end position="26"/>
    </location>
</feature>
<evidence type="ECO:0000313" key="9">
    <source>
        <dbReference type="Proteomes" id="UP000678499"/>
    </source>
</evidence>
<evidence type="ECO:0008006" key="10">
    <source>
        <dbReference type="Google" id="ProtNLM"/>
    </source>
</evidence>
<accession>A0A7R9BVF1</accession>
<dbReference type="OrthoDB" id="201595at2759"/>
<evidence type="ECO:0000256" key="4">
    <source>
        <dbReference type="ARBA" id="ARBA00023136"/>
    </source>
</evidence>
<dbReference type="PANTHER" id="PTHR10736:SF65">
    <property type="entry name" value="BESTROPHIN 1, ISOFORM C-RELATED"/>
    <property type="match status" value="1"/>
</dbReference>
<feature type="transmembrane region" description="Helical" evidence="7">
    <location>
        <begin position="618"/>
        <end position="636"/>
    </location>
</feature>
<evidence type="ECO:0000256" key="7">
    <source>
        <dbReference type="SAM" id="Phobius"/>
    </source>
</evidence>
<keyword evidence="4 7" id="KW-0472">Membrane</keyword>
<feature type="transmembrane region" description="Helical" evidence="7">
    <location>
        <begin position="383"/>
        <end position="404"/>
    </location>
</feature>
<proteinExistence type="inferred from homology"/>
<feature type="transmembrane region" description="Helical" evidence="7">
    <location>
        <begin position="74"/>
        <end position="92"/>
    </location>
</feature>
<comment type="subcellular location">
    <subcellularLocation>
        <location evidence="1">Membrane</location>
    </subcellularLocation>
</comment>
<comment type="similarity">
    <text evidence="5">Belongs to the anion channel-forming bestrophin (TC 1.A.46) family. Calcium-sensitive chloride channel subfamily.</text>
</comment>
<feature type="region of interest" description="Disordered" evidence="6">
    <location>
        <begin position="701"/>
        <end position="824"/>
    </location>
</feature>
<dbReference type="GO" id="GO:0016020">
    <property type="term" value="C:membrane"/>
    <property type="evidence" value="ECO:0007669"/>
    <property type="project" value="UniProtKB-SubCell"/>
</dbReference>
<keyword evidence="2 7" id="KW-0812">Transmembrane</keyword>
<feature type="transmembrane region" description="Helical" evidence="7">
    <location>
        <begin position="38"/>
        <end position="54"/>
    </location>
</feature>
<dbReference type="Proteomes" id="UP000678499">
    <property type="component" value="Unassembled WGS sequence"/>
</dbReference>
<feature type="transmembrane region" description="Helical" evidence="7">
    <location>
        <begin position="268"/>
        <end position="286"/>
    </location>
</feature>